<dbReference type="InterPro" id="IPR024097">
    <property type="entry name" value="bHLH_ZIP_TF"/>
</dbReference>
<keyword evidence="4" id="KW-0539">Nucleus</keyword>
<evidence type="ECO:0000256" key="5">
    <source>
        <dbReference type="SAM" id="MobiDB-lite"/>
    </source>
</evidence>
<dbReference type="PROSITE" id="PS50888">
    <property type="entry name" value="BHLH"/>
    <property type="match status" value="1"/>
</dbReference>
<dbReference type="Pfam" id="PF00010">
    <property type="entry name" value="HLH"/>
    <property type="match status" value="1"/>
</dbReference>
<keyword evidence="6" id="KW-1133">Transmembrane helix</keyword>
<proteinExistence type="predicted"/>
<dbReference type="Proteomes" id="UP000306102">
    <property type="component" value="Unassembled WGS sequence"/>
</dbReference>
<dbReference type="PANTHER" id="PTHR12565">
    <property type="entry name" value="STEROL REGULATORY ELEMENT-BINDING PROTEIN"/>
    <property type="match status" value="1"/>
</dbReference>
<keyword evidence="2" id="KW-0805">Transcription regulation</keyword>
<evidence type="ECO:0000313" key="9">
    <source>
        <dbReference type="Proteomes" id="UP000306102"/>
    </source>
</evidence>
<gene>
    <name evidence="8" type="ORF">TEA_019621</name>
</gene>
<dbReference type="AlphaFoldDB" id="A0A4S4EX46"/>
<name>A0A4S4EX46_CAMSN</name>
<evidence type="ECO:0000256" key="3">
    <source>
        <dbReference type="ARBA" id="ARBA00023163"/>
    </source>
</evidence>
<reference evidence="8 9" key="1">
    <citation type="journal article" date="2018" name="Proc. Natl. Acad. Sci. U.S.A.">
        <title>Draft genome sequence of Camellia sinensis var. sinensis provides insights into the evolution of the tea genome and tea quality.</title>
        <authorList>
            <person name="Wei C."/>
            <person name="Yang H."/>
            <person name="Wang S."/>
            <person name="Zhao J."/>
            <person name="Liu C."/>
            <person name="Gao L."/>
            <person name="Xia E."/>
            <person name="Lu Y."/>
            <person name="Tai Y."/>
            <person name="She G."/>
            <person name="Sun J."/>
            <person name="Cao H."/>
            <person name="Tong W."/>
            <person name="Gao Q."/>
            <person name="Li Y."/>
            <person name="Deng W."/>
            <person name="Jiang X."/>
            <person name="Wang W."/>
            <person name="Chen Q."/>
            <person name="Zhang S."/>
            <person name="Li H."/>
            <person name="Wu J."/>
            <person name="Wang P."/>
            <person name="Li P."/>
            <person name="Shi C."/>
            <person name="Zheng F."/>
            <person name="Jian J."/>
            <person name="Huang B."/>
            <person name="Shan D."/>
            <person name="Shi M."/>
            <person name="Fang C."/>
            <person name="Yue Y."/>
            <person name="Li F."/>
            <person name="Li D."/>
            <person name="Wei S."/>
            <person name="Han B."/>
            <person name="Jiang C."/>
            <person name="Yin Y."/>
            <person name="Xia T."/>
            <person name="Zhang Z."/>
            <person name="Bennetzen J.L."/>
            <person name="Zhao S."/>
            <person name="Wan X."/>
        </authorList>
    </citation>
    <scope>NUCLEOTIDE SEQUENCE [LARGE SCALE GENOMIC DNA]</scope>
    <source>
        <strain evidence="9">cv. Shuchazao</strain>
        <tissue evidence="8">Leaf</tissue>
    </source>
</reference>
<dbReference type="GO" id="GO:0005634">
    <property type="term" value="C:nucleus"/>
    <property type="evidence" value="ECO:0007669"/>
    <property type="project" value="UniProtKB-SubCell"/>
</dbReference>
<dbReference type="InterPro" id="IPR036638">
    <property type="entry name" value="HLH_DNA-bd_sf"/>
</dbReference>
<dbReference type="PANTHER" id="PTHR12565:SF458">
    <property type="entry name" value="TRANSCRIPTION FACTOR BHLH49"/>
    <property type="match status" value="1"/>
</dbReference>
<feature type="compositionally biased region" description="Basic and acidic residues" evidence="5">
    <location>
        <begin position="202"/>
        <end position="222"/>
    </location>
</feature>
<feature type="compositionally biased region" description="Basic and acidic residues" evidence="5">
    <location>
        <begin position="427"/>
        <end position="444"/>
    </location>
</feature>
<keyword evidence="6" id="KW-0812">Transmembrane</keyword>
<keyword evidence="3" id="KW-0804">Transcription</keyword>
<keyword evidence="9" id="KW-1185">Reference proteome</keyword>
<dbReference type="SMART" id="SM00353">
    <property type="entry name" value="HLH"/>
    <property type="match status" value="1"/>
</dbReference>
<evidence type="ECO:0000256" key="4">
    <source>
        <dbReference type="ARBA" id="ARBA00023242"/>
    </source>
</evidence>
<evidence type="ECO:0000256" key="2">
    <source>
        <dbReference type="ARBA" id="ARBA00023015"/>
    </source>
</evidence>
<protein>
    <recommendedName>
        <fullName evidence="7">BHLH domain-containing protein</fullName>
    </recommendedName>
</protein>
<evidence type="ECO:0000256" key="1">
    <source>
        <dbReference type="ARBA" id="ARBA00004123"/>
    </source>
</evidence>
<dbReference type="InterPro" id="IPR011598">
    <property type="entry name" value="bHLH_dom"/>
</dbReference>
<dbReference type="SUPFAM" id="SSF47459">
    <property type="entry name" value="HLH, helix-loop-helix DNA-binding domain"/>
    <property type="match status" value="1"/>
</dbReference>
<sequence>METSGNGESGPENRGGGLLDCSSLGNFKPLTSDKVLGMTVGSEPLYKHWNAPNSSFSGGWTPQNAEIVNSLMSSHNQIDSFSYTDSLLQSRGTDSTSRLVQFQSDQCLAELEPNLPCFGGGSFAEIDNFSILSRCRWISNSSCSVDSINKSNIALMSQSEADNYAQSPEDCKVLEEGAMKPSPDGKKRKRDYDDWSQFARLENMKTEQEKDQCNRQQDEAKPKPKQKAVANTCAQVVGKEVKDSSTSGDAPKEDYVHVRAKRGQATNSHSLAERVRREKIRERMKFLQDLVPGCSKITGKAVMLDEIINYVLSLQQQVEECLKSSSGIEENILFQESNETWLIKIVRTLTKNHSVSDSFLSMKLATVYPETNAEHEQILSRDIHHSQGSSAAILGELGMSSYRKEILQGALLATKTSNLESLTMSNKRREKEKRGEEKEERGRDGNPSPRSLPRCRLVAARRSLASASASAPASAPYLCLRLRLHLQPDFDGLSSPVQFFFFFFFFFLFPSLLLIFFF</sequence>
<feature type="transmembrane region" description="Helical" evidence="6">
    <location>
        <begin position="499"/>
        <end position="517"/>
    </location>
</feature>
<evidence type="ECO:0000259" key="7">
    <source>
        <dbReference type="PROSITE" id="PS50888"/>
    </source>
</evidence>
<keyword evidence="6" id="KW-0472">Membrane</keyword>
<evidence type="ECO:0000313" key="8">
    <source>
        <dbReference type="EMBL" id="THG21608.1"/>
    </source>
</evidence>
<dbReference type="Gene3D" id="4.10.280.10">
    <property type="entry name" value="Helix-loop-helix DNA-binding domain"/>
    <property type="match status" value="1"/>
</dbReference>
<feature type="domain" description="BHLH" evidence="7">
    <location>
        <begin position="264"/>
        <end position="314"/>
    </location>
</feature>
<comment type="subcellular location">
    <subcellularLocation>
        <location evidence="1">Nucleus</location>
    </subcellularLocation>
</comment>
<feature type="region of interest" description="Disordered" evidence="5">
    <location>
        <begin position="422"/>
        <end position="452"/>
    </location>
</feature>
<accession>A0A4S4EX46</accession>
<dbReference type="EMBL" id="SDRB02001305">
    <property type="protein sequence ID" value="THG21608.1"/>
    <property type="molecule type" value="Genomic_DNA"/>
</dbReference>
<evidence type="ECO:0000256" key="6">
    <source>
        <dbReference type="SAM" id="Phobius"/>
    </source>
</evidence>
<comment type="caution">
    <text evidence="8">The sequence shown here is derived from an EMBL/GenBank/DDBJ whole genome shotgun (WGS) entry which is preliminary data.</text>
</comment>
<dbReference type="GO" id="GO:0003700">
    <property type="term" value="F:DNA-binding transcription factor activity"/>
    <property type="evidence" value="ECO:0007669"/>
    <property type="project" value="TreeGrafter"/>
</dbReference>
<dbReference type="GO" id="GO:0046983">
    <property type="term" value="F:protein dimerization activity"/>
    <property type="evidence" value="ECO:0007669"/>
    <property type="project" value="InterPro"/>
</dbReference>
<organism evidence="8 9">
    <name type="scientific">Camellia sinensis var. sinensis</name>
    <name type="common">China tea</name>
    <dbReference type="NCBI Taxonomy" id="542762"/>
    <lineage>
        <taxon>Eukaryota</taxon>
        <taxon>Viridiplantae</taxon>
        <taxon>Streptophyta</taxon>
        <taxon>Embryophyta</taxon>
        <taxon>Tracheophyta</taxon>
        <taxon>Spermatophyta</taxon>
        <taxon>Magnoliopsida</taxon>
        <taxon>eudicotyledons</taxon>
        <taxon>Gunneridae</taxon>
        <taxon>Pentapetalae</taxon>
        <taxon>asterids</taxon>
        <taxon>Ericales</taxon>
        <taxon>Theaceae</taxon>
        <taxon>Camellia</taxon>
    </lineage>
</organism>
<feature type="region of interest" description="Disordered" evidence="5">
    <location>
        <begin position="201"/>
        <end position="231"/>
    </location>
</feature>